<evidence type="ECO:0000256" key="1">
    <source>
        <dbReference type="ARBA" id="ARBA00004141"/>
    </source>
</evidence>
<dbReference type="Proteomes" id="UP000886520">
    <property type="component" value="Chromosome 4"/>
</dbReference>
<organism evidence="7 8">
    <name type="scientific">Adiantum capillus-veneris</name>
    <name type="common">Maidenhair fern</name>
    <dbReference type="NCBI Taxonomy" id="13818"/>
    <lineage>
        <taxon>Eukaryota</taxon>
        <taxon>Viridiplantae</taxon>
        <taxon>Streptophyta</taxon>
        <taxon>Embryophyta</taxon>
        <taxon>Tracheophyta</taxon>
        <taxon>Polypodiopsida</taxon>
        <taxon>Polypodiidae</taxon>
        <taxon>Polypodiales</taxon>
        <taxon>Pteridineae</taxon>
        <taxon>Pteridaceae</taxon>
        <taxon>Vittarioideae</taxon>
        <taxon>Adiantum</taxon>
    </lineage>
</organism>
<dbReference type="GO" id="GO:0009306">
    <property type="term" value="P:protein secretion"/>
    <property type="evidence" value="ECO:0007669"/>
    <property type="project" value="TreeGrafter"/>
</dbReference>
<comment type="similarity">
    <text evidence="2 6">Belongs to the TVP23 family.</text>
</comment>
<name>A0A9D4ZMK4_ADICA</name>
<evidence type="ECO:0000256" key="5">
    <source>
        <dbReference type="ARBA" id="ARBA00023136"/>
    </source>
</evidence>
<dbReference type="PANTHER" id="PTHR13019">
    <property type="entry name" value="GOLGI APPARATUS MEMBRANE PROTEIN TVP23"/>
    <property type="match status" value="1"/>
</dbReference>
<evidence type="ECO:0000256" key="6">
    <source>
        <dbReference type="RuleBase" id="RU361206"/>
    </source>
</evidence>
<sequence>MAEDDKYLNPLTCLFHVLFKGSAIAFYILCSLFFNYFAIHFVITVLLAALDFWVVKNVTGRILVGLRWWNEVTEQGESLWQYESLDQQELSRLNKKDSWLFWWTLYLNAAAWLVLGVVAIVKLNFDYLLVVGVCLALSIANLIGFTRCQKDAKKRIQAFASETVASHVASTIRSAFTIV</sequence>
<dbReference type="GO" id="GO:0016192">
    <property type="term" value="P:vesicle-mediated transport"/>
    <property type="evidence" value="ECO:0007669"/>
    <property type="project" value="TreeGrafter"/>
</dbReference>
<keyword evidence="4 6" id="KW-1133">Transmembrane helix</keyword>
<dbReference type="EMBL" id="JABFUD020000004">
    <property type="protein sequence ID" value="KAI5080949.1"/>
    <property type="molecule type" value="Genomic_DNA"/>
</dbReference>
<reference evidence="7" key="1">
    <citation type="submission" date="2021-01" db="EMBL/GenBank/DDBJ databases">
        <title>Adiantum capillus-veneris genome.</title>
        <authorList>
            <person name="Fang Y."/>
            <person name="Liao Q."/>
        </authorList>
    </citation>
    <scope>NUCLEOTIDE SEQUENCE</scope>
    <source>
        <strain evidence="7">H3</strain>
        <tissue evidence="7">Leaf</tissue>
    </source>
</reference>
<comment type="caution">
    <text evidence="7">The sequence shown here is derived from an EMBL/GenBank/DDBJ whole genome shotgun (WGS) entry which is preliminary data.</text>
</comment>
<accession>A0A9D4ZMK4</accession>
<evidence type="ECO:0000256" key="4">
    <source>
        <dbReference type="ARBA" id="ARBA00022989"/>
    </source>
</evidence>
<dbReference type="OrthoDB" id="2151161at2759"/>
<feature type="transmembrane region" description="Helical" evidence="6">
    <location>
        <begin position="127"/>
        <end position="145"/>
    </location>
</feature>
<dbReference type="InterPro" id="IPR008564">
    <property type="entry name" value="TVP23-like"/>
</dbReference>
<evidence type="ECO:0000256" key="2">
    <source>
        <dbReference type="ARBA" id="ARBA00005467"/>
    </source>
</evidence>
<evidence type="ECO:0000313" key="7">
    <source>
        <dbReference type="EMBL" id="KAI5080949.1"/>
    </source>
</evidence>
<dbReference type="Pfam" id="PF05832">
    <property type="entry name" value="DUF846"/>
    <property type="match status" value="1"/>
</dbReference>
<dbReference type="PANTHER" id="PTHR13019:SF7">
    <property type="entry name" value="GOLGI APPARATUS MEMBRANE PROTEIN TVP23"/>
    <property type="match status" value="1"/>
</dbReference>
<keyword evidence="8" id="KW-1185">Reference proteome</keyword>
<proteinExistence type="inferred from homology"/>
<dbReference type="GO" id="GO:0000139">
    <property type="term" value="C:Golgi membrane"/>
    <property type="evidence" value="ECO:0007669"/>
    <property type="project" value="UniProtKB-SubCell"/>
</dbReference>
<keyword evidence="3 6" id="KW-0812">Transmembrane</keyword>
<evidence type="ECO:0000313" key="8">
    <source>
        <dbReference type="Proteomes" id="UP000886520"/>
    </source>
</evidence>
<feature type="transmembrane region" description="Helical" evidence="6">
    <location>
        <begin position="7"/>
        <end position="28"/>
    </location>
</feature>
<evidence type="ECO:0000256" key="3">
    <source>
        <dbReference type="ARBA" id="ARBA00022692"/>
    </source>
</evidence>
<comment type="subcellular location">
    <subcellularLocation>
        <location evidence="6">Golgi apparatus membrane</location>
        <topology evidence="6">Multi-pass membrane protein</topology>
    </subcellularLocation>
    <subcellularLocation>
        <location evidence="1">Membrane</location>
        <topology evidence="1">Multi-pass membrane protein</topology>
    </subcellularLocation>
</comment>
<gene>
    <name evidence="7" type="ORF">GOP47_0004132</name>
</gene>
<keyword evidence="6" id="KW-0333">Golgi apparatus</keyword>
<feature type="transmembrane region" description="Helical" evidence="6">
    <location>
        <begin position="100"/>
        <end position="121"/>
    </location>
</feature>
<dbReference type="AlphaFoldDB" id="A0A9D4ZMK4"/>
<comment type="function">
    <text evidence="6">Golgi membrane protein involved in vesicular trafficking.</text>
</comment>
<keyword evidence="5 6" id="KW-0472">Membrane</keyword>
<protein>
    <recommendedName>
        <fullName evidence="6">Golgi apparatus membrane protein TVP23</fullName>
    </recommendedName>
</protein>
<feature type="transmembrane region" description="Helical" evidence="6">
    <location>
        <begin position="34"/>
        <end position="55"/>
    </location>
</feature>